<gene>
    <name evidence="4" type="ORF">N7376_04740</name>
</gene>
<protein>
    <submittedName>
        <fullName evidence="4">Phage terminase large subunit family protein</fullName>
    </submittedName>
</protein>
<proteinExistence type="predicted"/>
<name>A0AA42GVZ5_9HYPH</name>
<evidence type="ECO:0000259" key="2">
    <source>
        <dbReference type="Pfam" id="PF05876"/>
    </source>
</evidence>
<dbReference type="GO" id="GO:0004519">
    <property type="term" value="F:endonuclease activity"/>
    <property type="evidence" value="ECO:0007669"/>
    <property type="project" value="InterPro"/>
</dbReference>
<dbReference type="GO" id="GO:0016887">
    <property type="term" value="F:ATP hydrolysis activity"/>
    <property type="evidence" value="ECO:0007669"/>
    <property type="project" value="InterPro"/>
</dbReference>
<feature type="domain" description="Phage terminase large subunit GpA ATPase" evidence="2">
    <location>
        <begin position="69"/>
        <end position="306"/>
    </location>
</feature>
<reference evidence="4" key="1">
    <citation type="submission" date="2022-09" db="EMBL/GenBank/DDBJ databases">
        <title>Intensive care unit water sources are persistently colonized with multi-drug resistant bacteria and are the site of extensive horizontal gene transfer of antibiotic resistance genes.</title>
        <authorList>
            <person name="Diorio-Toth L."/>
        </authorList>
    </citation>
    <scope>NUCLEOTIDE SEQUENCE</scope>
    <source>
        <strain evidence="4">GD04153</strain>
    </source>
</reference>
<accession>A0AA42GVZ5</accession>
<dbReference type="InterPro" id="IPR046453">
    <property type="entry name" value="GpA_ATPase"/>
</dbReference>
<comment type="caution">
    <text evidence="4">The sequence shown here is derived from an EMBL/GenBank/DDBJ whole genome shotgun (WGS) entry which is preliminary data.</text>
</comment>
<feature type="domain" description="Terminase large subunit GpA endonuclease" evidence="3">
    <location>
        <begin position="318"/>
        <end position="609"/>
    </location>
</feature>
<feature type="region of interest" description="Disordered" evidence="1">
    <location>
        <begin position="629"/>
        <end position="705"/>
    </location>
</feature>
<feature type="compositionally biased region" description="Basic and acidic residues" evidence="1">
    <location>
        <begin position="657"/>
        <end position="678"/>
    </location>
</feature>
<dbReference type="Proteomes" id="UP001158087">
    <property type="component" value="Unassembled WGS sequence"/>
</dbReference>
<evidence type="ECO:0000256" key="1">
    <source>
        <dbReference type="SAM" id="MobiDB-lite"/>
    </source>
</evidence>
<dbReference type="AlphaFoldDB" id="A0AA42GVZ5"/>
<evidence type="ECO:0000259" key="3">
    <source>
        <dbReference type="Pfam" id="PF20454"/>
    </source>
</evidence>
<evidence type="ECO:0000313" key="5">
    <source>
        <dbReference type="Proteomes" id="UP001158087"/>
    </source>
</evidence>
<evidence type="ECO:0000313" key="4">
    <source>
        <dbReference type="EMBL" id="MDH0123290.1"/>
    </source>
</evidence>
<dbReference type="Pfam" id="PF20454">
    <property type="entry name" value="GpA_nuclease"/>
    <property type="match status" value="1"/>
</dbReference>
<organism evidence="4 5">
    <name type="scientific">Brucella intermedia GD04153</name>
    <dbReference type="NCBI Taxonomy" id="2975438"/>
    <lineage>
        <taxon>Bacteria</taxon>
        <taxon>Pseudomonadati</taxon>
        <taxon>Pseudomonadota</taxon>
        <taxon>Alphaproteobacteria</taxon>
        <taxon>Hyphomicrobiales</taxon>
        <taxon>Brucellaceae</taxon>
        <taxon>Brucella/Ochrobactrum group</taxon>
        <taxon>Brucella</taxon>
    </lineage>
</organism>
<dbReference type="EMBL" id="JAODYY010000001">
    <property type="protein sequence ID" value="MDH0123290.1"/>
    <property type="molecule type" value="Genomic_DNA"/>
</dbReference>
<dbReference type="Pfam" id="PF05876">
    <property type="entry name" value="GpA_ATPase"/>
    <property type="match status" value="1"/>
</dbReference>
<sequence>MLDEALFDQLDLSEGAVVFDQALDNLRNDALQIPPFKDPVEWIFDNIELPKQTTFRPGNMRLNGFQRPVALDALDPEVDQITVLKGVQVGWSSFLKAMLFYGISYLALKAILTQPTDDDAKGYYKDQIEPHFSDVLSGIRRTPGRGEVQDTWDEHRFNNGAQLYFRGAASDDAFRRISAQWQMADEVDAEAWRSKGERSQADKLALYRDRGTAFIDSKLWVGSTPLSRDTSLVWREWLLSDQRRLHVACPHCGTQQYLKWGTAKTDYGFRWNTNEHGHVVEAWYQCEADGCRIDEHHKEDMVEAGEFVPTAIPNRPGHRGYHWPAWHSSAPKARWTILAQQWLDAQGDTELLKRFINNVLAEPWDDLGGETIDTDSLKSLRIPYRAEVPDDVVVLTLGGDTQTNKEGIKGGDHDQIASREVSVVGWNKKRMPRLILHKVILGEPGDADADAELDAIINRQFTKADGTTMKIAASAIDLGGSYGDQTKAFAKARSAKRVWAVKGNNIAKGKRSSSVWPRKVSRSTRNGSSWYMIDTQLAKDAIGRMLAIRGPGAATFPSSFPDTYFDGLTAEKLHIDKKGLRHWQRKKSSQTGEEWDCLIYAYAALCGLQASVREYRDLNLAARRLGIEDALPPHDPETGELLDDAPADLSTPSKILRTKDNHSQNEPQRHGAEVRQEEVPAAAPKPVIKRKKQGGRVYSSTARRW</sequence>
<dbReference type="InterPro" id="IPR046454">
    <property type="entry name" value="GpA_endonuclease"/>
</dbReference>